<accession>D6SRD8</accession>
<sequence length="178" mass="20153">MKLLEARKIDPQISFDLPTYMALAQTGDLDGPEVAEMLGYWEQWSPALSIYIFGRKKGYLAVFMDRSVEEKIDEIWPDSPSKGFKLQALVQTMITCALQELIPSIGRDQCAPVPKPNKIMKRSLSRVGLEFSNQGTLNYKYSTLTFYPYKNGCQVCYLAPTCPKLNLPRMEGLFNPPS</sequence>
<name>D6SRD8_9BACT</name>
<protein>
    <submittedName>
        <fullName evidence="1">Uncharacterized protein</fullName>
    </submittedName>
</protein>
<keyword evidence="2" id="KW-1185">Reference proteome</keyword>
<comment type="caution">
    <text evidence="1">The sequence shown here is derived from an EMBL/GenBank/DDBJ whole genome shotgun (WGS) entry which is preliminary data.</text>
</comment>
<organism evidence="1 2">
    <name type="scientific">Desulfonatronospira thiodismutans ASO3-1</name>
    <dbReference type="NCBI Taxonomy" id="555779"/>
    <lineage>
        <taxon>Bacteria</taxon>
        <taxon>Pseudomonadati</taxon>
        <taxon>Thermodesulfobacteriota</taxon>
        <taxon>Desulfovibrionia</taxon>
        <taxon>Desulfovibrionales</taxon>
        <taxon>Desulfonatronovibrionaceae</taxon>
        <taxon>Desulfonatronospira</taxon>
    </lineage>
</organism>
<gene>
    <name evidence="1" type="ORF">Dthio_PD0580</name>
</gene>
<dbReference type="EMBL" id="ACJN02000003">
    <property type="protein sequence ID" value="EFI33254.1"/>
    <property type="molecule type" value="Genomic_DNA"/>
</dbReference>
<dbReference type="eggNOG" id="ENOG5033ZB6">
    <property type="taxonomic scope" value="Bacteria"/>
</dbReference>
<evidence type="ECO:0000313" key="1">
    <source>
        <dbReference type="EMBL" id="EFI33254.1"/>
    </source>
</evidence>
<dbReference type="AlphaFoldDB" id="D6SRD8"/>
<dbReference type="OrthoDB" id="5453322at2"/>
<dbReference type="RefSeq" id="WP_008870612.1">
    <property type="nucleotide sequence ID" value="NZ_ACJN02000003.1"/>
</dbReference>
<evidence type="ECO:0000313" key="2">
    <source>
        <dbReference type="Proteomes" id="UP000005496"/>
    </source>
</evidence>
<proteinExistence type="predicted"/>
<dbReference type="Proteomes" id="UP000005496">
    <property type="component" value="Unassembled WGS sequence"/>
</dbReference>
<reference evidence="1" key="1">
    <citation type="submission" date="2010-05" db="EMBL/GenBank/DDBJ databases">
        <title>The draft genome of Desulfonatronospira thiodismutans ASO3-1.</title>
        <authorList>
            <consortium name="US DOE Joint Genome Institute (JGI-PGF)"/>
            <person name="Lucas S."/>
            <person name="Copeland A."/>
            <person name="Lapidus A."/>
            <person name="Cheng J.-F."/>
            <person name="Bruce D."/>
            <person name="Goodwin L."/>
            <person name="Pitluck S."/>
            <person name="Chertkov O."/>
            <person name="Brettin T."/>
            <person name="Detter J.C."/>
            <person name="Han C."/>
            <person name="Land M.L."/>
            <person name="Hauser L."/>
            <person name="Kyrpides N."/>
            <person name="Mikhailova N."/>
            <person name="Muyzer G."/>
            <person name="Woyke T."/>
        </authorList>
    </citation>
    <scope>NUCLEOTIDE SEQUENCE [LARGE SCALE GENOMIC DNA]</scope>
    <source>
        <strain evidence="1">ASO3-1</strain>
    </source>
</reference>